<dbReference type="eggNOG" id="ENOG502Z8Q7">
    <property type="taxonomic scope" value="Bacteria"/>
</dbReference>
<proteinExistence type="predicted"/>
<reference evidence="1 2" key="1">
    <citation type="submission" date="2014-02" db="EMBL/GenBank/DDBJ databases">
        <title>Whole genome sequence of Sphingobium chlorophenolicum NBRC 16172.</title>
        <authorList>
            <person name="Gan H.M."/>
            <person name="Gan H.Y."/>
            <person name="Chew T.H."/>
            <person name="Savka M.A."/>
        </authorList>
    </citation>
    <scope>NUCLEOTIDE SEQUENCE [LARGE SCALE GENOMIC DNA]</scope>
    <source>
        <strain evidence="1 2">NBRC 16172</strain>
    </source>
</reference>
<organism evidence="1 2">
    <name type="scientific">Sphingobium chlorophenolicum</name>
    <dbReference type="NCBI Taxonomy" id="46429"/>
    <lineage>
        <taxon>Bacteria</taxon>
        <taxon>Pseudomonadati</taxon>
        <taxon>Pseudomonadota</taxon>
        <taxon>Alphaproteobacteria</taxon>
        <taxon>Sphingomonadales</taxon>
        <taxon>Sphingomonadaceae</taxon>
        <taxon>Sphingobium</taxon>
    </lineage>
</organism>
<protein>
    <submittedName>
        <fullName evidence="1">Uncharacterized protein</fullName>
    </submittedName>
</protein>
<dbReference type="Proteomes" id="UP000028411">
    <property type="component" value="Unassembled WGS sequence"/>
</dbReference>
<gene>
    <name evidence="1" type="ORF">BV95_00374</name>
</gene>
<dbReference type="RefSeq" id="WP_037446655.1">
    <property type="nucleotide sequence ID" value="NZ_JFHR01000002.1"/>
</dbReference>
<dbReference type="PATRIC" id="fig|46429.4.peg.372"/>
<evidence type="ECO:0000313" key="2">
    <source>
        <dbReference type="Proteomes" id="UP000028411"/>
    </source>
</evidence>
<dbReference type="AlphaFoldDB" id="A0A081RJ38"/>
<comment type="caution">
    <text evidence="1">The sequence shown here is derived from an EMBL/GenBank/DDBJ whole genome shotgun (WGS) entry which is preliminary data.</text>
</comment>
<dbReference type="OrthoDB" id="7593748at2"/>
<name>A0A081RJ38_SPHCR</name>
<sequence>MTDSQNAEMRTHDRRNALAAIAAIATGVGLASEASGQIVKRTDLGGIDPFDPTNFVPIEPIQVPKVKIFDGTTEAEVYWASLAEKKRRALLSNQDAKVTVEKVNDGGGLTFLTGALTGEKGRYRVTVDYMRFMQDSIMMDGKPAGRAKVGVGLRVIANINTKKAGLNLNGLFPIGFNASTDTLSGDLEIKTIGLNSDQISKLITTPSELNQTSITKALEAMGAVRVLVDAETTESVPHILAVSRNVRNTPDLLKSLG</sequence>
<evidence type="ECO:0000313" key="1">
    <source>
        <dbReference type="EMBL" id="KEQ55211.1"/>
    </source>
</evidence>
<accession>A0A081RJ38</accession>
<dbReference type="EMBL" id="JFHR01000002">
    <property type="protein sequence ID" value="KEQ55211.1"/>
    <property type="molecule type" value="Genomic_DNA"/>
</dbReference>